<dbReference type="Proteomes" id="UP001499938">
    <property type="component" value="Unassembled WGS sequence"/>
</dbReference>
<dbReference type="RefSeq" id="WP_344083860.1">
    <property type="nucleotide sequence ID" value="NZ_BAAAPO010000026.1"/>
</dbReference>
<name>A0ABN2LME7_9MICO</name>
<protein>
    <submittedName>
        <fullName evidence="1">Uncharacterized protein</fullName>
    </submittedName>
</protein>
<dbReference type="EMBL" id="BAAAPO010000026">
    <property type="protein sequence ID" value="GAA1793734.1"/>
    <property type="molecule type" value="Genomic_DNA"/>
</dbReference>
<gene>
    <name evidence="1" type="ORF">GCM10009811_18150</name>
</gene>
<reference evidence="1 2" key="1">
    <citation type="journal article" date="2019" name="Int. J. Syst. Evol. Microbiol.">
        <title>The Global Catalogue of Microorganisms (GCM) 10K type strain sequencing project: providing services to taxonomists for standard genome sequencing and annotation.</title>
        <authorList>
            <consortium name="The Broad Institute Genomics Platform"/>
            <consortium name="The Broad Institute Genome Sequencing Center for Infectious Disease"/>
            <person name="Wu L."/>
            <person name="Ma J."/>
        </authorList>
    </citation>
    <scope>NUCLEOTIDE SEQUENCE [LARGE SCALE GENOMIC DNA]</scope>
    <source>
        <strain evidence="1 2">JCM 15592</strain>
    </source>
</reference>
<proteinExistence type="predicted"/>
<sequence length="316" mass="33614">MTDLGDRLLLTEAWPDTLGRPATTQGNYGRNGNLEIVACAADYGLLVGWFNTEDEDDHSGAAVGRWSGALRFGGELRYVTSTITQVSHGPDYLEVLALTDGGSLRRLVWAPETGFVDQGAFAEDVTAHSAVHELVDGTLVAALVTGGRARLAHAYPGSGYPRLTLDMGPAQVGDAVQDIDLVEHGRHLDLLATDVDGCVRLWCDGVNSVVAEGIHAARLARSTGRTAVLLLDGTSAHVHDLRSNTRLDLGAAQAGAIAPSHLPDGTRWEVLLRDGGTIRHTRIRVGANAAESSLPVRAEVWVAQGTRTSHRPPESF</sequence>
<comment type="caution">
    <text evidence="1">The sequence shown here is derived from an EMBL/GenBank/DDBJ whole genome shotgun (WGS) entry which is preliminary data.</text>
</comment>
<organism evidence="1 2">
    <name type="scientific">Nostocoides veronense</name>
    <dbReference type="NCBI Taxonomy" id="330836"/>
    <lineage>
        <taxon>Bacteria</taxon>
        <taxon>Bacillati</taxon>
        <taxon>Actinomycetota</taxon>
        <taxon>Actinomycetes</taxon>
        <taxon>Micrococcales</taxon>
        <taxon>Intrasporangiaceae</taxon>
        <taxon>Nostocoides</taxon>
    </lineage>
</organism>
<evidence type="ECO:0000313" key="1">
    <source>
        <dbReference type="EMBL" id="GAA1793734.1"/>
    </source>
</evidence>
<keyword evidence="2" id="KW-1185">Reference proteome</keyword>
<evidence type="ECO:0000313" key="2">
    <source>
        <dbReference type="Proteomes" id="UP001499938"/>
    </source>
</evidence>
<accession>A0ABN2LME7</accession>